<feature type="region of interest" description="Disordered" evidence="5">
    <location>
        <begin position="156"/>
        <end position="181"/>
    </location>
</feature>
<dbReference type="EMBL" id="CP090895">
    <property type="protein sequence ID" value="ULT91901.1"/>
    <property type="molecule type" value="Genomic_DNA"/>
</dbReference>
<dbReference type="PROSITE" id="PS51133">
    <property type="entry name" value="ZF_TFIIS_2"/>
    <property type="match status" value="1"/>
</dbReference>
<reference evidence="7 8" key="1">
    <citation type="submission" date="2022-02" db="EMBL/GenBank/DDBJ databases">
        <title>Chromosome-level reference genomes for two strains of Caenorhabditis briggsae: an improved platform for comparative genomics.</title>
        <authorList>
            <person name="Stevens L."/>
            <person name="Andersen E.C."/>
        </authorList>
    </citation>
    <scope>NUCLEOTIDE SEQUENCE [LARGE SCALE GENOMIC DNA]</scope>
    <source>
        <strain evidence="7">QX1410_ONT</strain>
        <tissue evidence="7">Whole-organism</tissue>
    </source>
</reference>
<dbReference type="InterPro" id="IPR040129">
    <property type="entry name" value="Lin-15B-like"/>
</dbReference>
<keyword evidence="1" id="KW-0479">Metal-binding</keyword>
<dbReference type="InterPro" id="IPR001222">
    <property type="entry name" value="Znf_TFIIS"/>
</dbReference>
<evidence type="ECO:0000259" key="6">
    <source>
        <dbReference type="PROSITE" id="PS51133"/>
    </source>
</evidence>
<dbReference type="GO" id="GO:0008270">
    <property type="term" value="F:zinc ion binding"/>
    <property type="evidence" value="ECO:0007669"/>
    <property type="project" value="UniProtKB-KW"/>
</dbReference>
<evidence type="ECO:0000313" key="7">
    <source>
        <dbReference type="EMBL" id="ULT91901.1"/>
    </source>
</evidence>
<dbReference type="SMART" id="SM00583">
    <property type="entry name" value="SPK"/>
    <property type="match status" value="1"/>
</dbReference>
<gene>
    <name evidence="7" type="ORF">L3Y34_009529</name>
</gene>
<evidence type="ECO:0000256" key="4">
    <source>
        <dbReference type="PROSITE-ProRule" id="PRU00472"/>
    </source>
</evidence>
<evidence type="ECO:0000313" key="8">
    <source>
        <dbReference type="Proteomes" id="UP000827892"/>
    </source>
</evidence>
<dbReference type="Proteomes" id="UP000827892">
    <property type="component" value="Chromosome V"/>
</dbReference>
<name>A0AAE9A5X7_CAEBR</name>
<feature type="compositionally biased region" description="Basic and acidic residues" evidence="5">
    <location>
        <begin position="166"/>
        <end position="181"/>
    </location>
</feature>
<dbReference type="Pfam" id="PF04435">
    <property type="entry name" value="SPK"/>
    <property type="match status" value="2"/>
</dbReference>
<dbReference type="InterPro" id="IPR006570">
    <property type="entry name" value="SPK_dom"/>
</dbReference>
<dbReference type="PANTHER" id="PTHR22716:SF1">
    <property type="entry name" value="ETS CLASS TRANSCRIPTION FACTOR-RELATED"/>
    <property type="match status" value="1"/>
</dbReference>
<keyword evidence="2 4" id="KW-0863">Zinc-finger</keyword>
<dbReference type="Gene3D" id="2.20.25.10">
    <property type="match status" value="1"/>
</dbReference>
<feature type="domain" description="TFIIS-type" evidence="6">
    <location>
        <begin position="396"/>
        <end position="429"/>
    </location>
</feature>
<sequence length="769" mass="89759">MKFAGTPFEKRLRRFIAKNKHLIKVRFSQRGFCKVCHMLKDHSECYAIGSKRIRMMIMIVDAFCVALTQSIKQCIMKPLIICSHVIHIARRRLTTFSNIWESVMNEAVIKDRVIEEDFNFTFRNGEFVEVKQEEIEQKPEYLLEQEFKTETNDDYFENTNSDEFPEDIKPEPKESDSPFEKVPKEAGDFQCEICQKMLSRKLLKMIKSEEDKTVLSEIFKVEGFGEINPTYVCYSHIQAIIDDYDGKLKLARTSFERVLRSFIKKNKTIMKVRKSRRQNCQVCHMNKPHSEFYDIYSKRIRMVIMIGCILRDTHSIDQAISYITNTNGMTCYSHRKESIDMIFDYLGISEIQEFFRFPRHAMGDLVNIAKNFDSDFTEDHFFRAFSTLYMRKPKNAPKRCPLCSHERAYFMQLQTRSADEPITIFYRWLFPLFVFLPVGVLSLTGMKIEEEILQLMNYVPERTKNATSPMNLAQICRNFDAKFQPCLTLSCINKRLLTNRLKIPKMQNLDMDTKIQMMFALSSAGCKSVGSGVSKIENSQNEEKIEGIDEFEISKKAEIAFALGVEISERFFRELRESAEIVEIDTKNRITKYITNDLKFEGIHEKSINFNLKRRLSSDKENVPAEKSARKSEISEELSLKEFLRSLLLPIRALKSPMMTRVEFRIEAICFEEGSDDKKIPIKRIHETLVSSLRLLTTPSSESNSESTCLFDFFYNLEIAIRFIRHPIIDSFQNKMKELISEHANDQEEIPMINARSALEAIIDAVINV</sequence>
<keyword evidence="3" id="KW-0862">Zinc</keyword>
<dbReference type="SUPFAM" id="SSF57783">
    <property type="entry name" value="Zinc beta-ribbon"/>
    <property type="match status" value="1"/>
</dbReference>
<evidence type="ECO:0000256" key="2">
    <source>
        <dbReference type="ARBA" id="ARBA00022771"/>
    </source>
</evidence>
<dbReference type="AlphaFoldDB" id="A0AAE9A5X7"/>
<protein>
    <recommendedName>
        <fullName evidence="6">TFIIS-type domain-containing protein</fullName>
    </recommendedName>
</protein>
<organism evidence="7 8">
    <name type="scientific">Caenorhabditis briggsae</name>
    <dbReference type="NCBI Taxonomy" id="6238"/>
    <lineage>
        <taxon>Eukaryota</taxon>
        <taxon>Metazoa</taxon>
        <taxon>Ecdysozoa</taxon>
        <taxon>Nematoda</taxon>
        <taxon>Chromadorea</taxon>
        <taxon>Rhabditida</taxon>
        <taxon>Rhabditina</taxon>
        <taxon>Rhabditomorpha</taxon>
        <taxon>Rhabditoidea</taxon>
        <taxon>Rhabditidae</taxon>
        <taxon>Peloderinae</taxon>
        <taxon>Caenorhabditis</taxon>
    </lineage>
</organism>
<dbReference type="Pfam" id="PF25375">
    <property type="entry name" value="Lin-15B"/>
    <property type="match status" value="1"/>
</dbReference>
<dbReference type="InterPro" id="IPR057432">
    <property type="entry name" value="Lin-15A/B-like_dom"/>
</dbReference>
<dbReference type="GO" id="GO:0006351">
    <property type="term" value="P:DNA-templated transcription"/>
    <property type="evidence" value="ECO:0007669"/>
    <property type="project" value="InterPro"/>
</dbReference>
<dbReference type="PANTHER" id="PTHR22716">
    <property type="entry name" value="ETS CLASS TRANSCRIPTION FACTOR-RELATED-RELATED"/>
    <property type="match status" value="1"/>
</dbReference>
<dbReference type="Pfam" id="PF01096">
    <property type="entry name" value="Zn_ribbon_TFIIS"/>
    <property type="match status" value="1"/>
</dbReference>
<proteinExistence type="predicted"/>
<evidence type="ECO:0000256" key="3">
    <source>
        <dbReference type="ARBA" id="ARBA00022833"/>
    </source>
</evidence>
<evidence type="ECO:0000256" key="5">
    <source>
        <dbReference type="SAM" id="MobiDB-lite"/>
    </source>
</evidence>
<dbReference type="GO" id="GO:0003676">
    <property type="term" value="F:nucleic acid binding"/>
    <property type="evidence" value="ECO:0007669"/>
    <property type="project" value="InterPro"/>
</dbReference>
<accession>A0AAE9A5X7</accession>
<dbReference type="GO" id="GO:0040027">
    <property type="term" value="P:negative regulation of vulval development"/>
    <property type="evidence" value="ECO:0007669"/>
    <property type="project" value="InterPro"/>
</dbReference>
<dbReference type="SMART" id="SM00440">
    <property type="entry name" value="ZnF_C2C2"/>
    <property type="match status" value="1"/>
</dbReference>
<evidence type="ECO:0000256" key="1">
    <source>
        <dbReference type="ARBA" id="ARBA00022723"/>
    </source>
</evidence>